<organism evidence="1 2">
    <name type="scientific">Dreissena polymorpha</name>
    <name type="common">Zebra mussel</name>
    <name type="synonym">Mytilus polymorpha</name>
    <dbReference type="NCBI Taxonomy" id="45954"/>
    <lineage>
        <taxon>Eukaryota</taxon>
        <taxon>Metazoa</taxon>
        <taxon>Spiralia</taxon>
        <taxon>Lophotrochozoa</taxon>
        <taxon>Mollusca</taxon>
        <taxon>Bivalvia</taxon>
        <taxon>Autobranchia</taxon>
        <taxon>Heteroconchia</taxon>
        <taxon>Euheterodonta</taxon>
        <taxon>Imparidentia</taxon>
        <taxon>Neoheterodontei</taxon>
        <taxon>Myida</taxon>
        <taxon>Dreissenoidea</taxon>
        <taxon>Dreissenidae</taxon>
        <taxon>Dreissena</taxon>
    </lineage>
</organism>
<proteinExistence type="predicted"/>
<evidence type="ECO:0000313" key="1">
    <source>
        <dbReference type="EMBL" id="KAH3699956.1"/>
    </source>
</evidence>
<name>A0A9D3YK51_DREPO</name>
<keyword evidence="2" id="KW-1185">Reference proteome</keyword>
<sequence>MRTCRFCDKRHYSSICSKNAVFKCYSTSRPEAAILYADAGNARTEVLLKTAVAEVGYAQYTASADILLDEEVQRSFVTEKLANEINLTRTGTDTIQVASFGKRSNEVRHMDTAEIYH</sequence>
<protein>
    <submittedName>
        <fullName evidence="1">Uncharacterized protein</fullName>
    </submittedName>
</protein>
<gene>
    <name evidence="1" type="ORF">DPMN_074918</name>
</gene>
<reference evidence="1" key="2">
    <citation type="submission" date="2020-11" db="EMBL/GenBank/DDBJ databases">
        <authorList>
            <person name="McCartney M.A."/>
            <person name="Auch B."/>
            <person name="Kono T."/>
            <person name="Mallez S."/>
            <person name="Becker A."/>
            <person name="Gohl D.M."/>
            <person name="Silverstein K.A.T."/>
            <person name="Koren S."/>
            <person name="Bechman K.B."/>
            <person name="Herman A."/>
            <person name="Abrahante J.E."/>
            <person name="Garbe J."/>
        </authorList>
    </citation>
    <scope>NUCLEOTIDE SEQUENCE</scope>
    <source>
        <strain evidence="1">Duluth1</strain>
        <tissue evidence="1">Whole animal</tissue>
    </source>
</reference>
<evidence type="ECO:0000313" key="2">
    <source>
        <dbReference type="Proteomes" id="UP000828390"/>
    </source>
</evidence>
<reference evidence="1" key="1">
    <citation type="journal article" date="2019" name="bioRxiv">
        <title>The Genome of the Zebra Mussel, Dreissena polymorpha: A Resource for Invasive Species Research.</title>
        <authorList>
            <person name="McCartney M.A."/>
            <person name="Auch B."/>
            <person name="Kono T."/>
            <person name="Mallez S."/>
            <person name="Zhang Y."/>
            <person name="Obille A."/>
            <person name="Becker A."/>
            <person name="Abrahante J.E."/>
            <person name="Garbe J."/>
            <person name="Badalamenti J.P."/>
            <person name="Herman A."/>
            <person name="Mangelson H."/>
            <person name="Liachko I."/>
            <person name="Sullivan S."/>
            <person name="Sone E.D."/>
            <person name="Koren S."/>
            <person name="Silverstein K.A.T."/>
            <person name="Beckman K.B."/>
            <person name="Gohl D.M."/>
        </authorList>
    </citation>
    <scope>NUCLEOTIDE SEQUENCE</scope>
    <source>
        <strain evidence="1">Duluth1</strain>
        <tissue evidence="1">Whole animal</tissue>
    </source>
</reference>
<comment type="caution">
    <text evidence="1">The sequence shown here is derived from an EMBL/GenBank/DDBJ whole genome shotgun (WGS) entry which is preliminary data.</text>
</comment>
<dbReference type="AlphaFoldDB" id="A0A9D3YK51"/>
<accession>A0A9D3YK51</accession>
<dbReference type="EMBL" id="JAIWYP010000015">
    <property type="protein sequence ID" value="KAH3699956.1"/>
    <property type="molecule type" value="Genomic_DNA"/>
</dbReference>
<dbReference type="Proteomes" id="UP000828390">
    <property type="component" value="Unassembled WGS sequence"/>
</dbReference>